<proteinExistence type="predicted"/>
<name>C3ZNT1_BRAFL</name>
<evidence type="ECO:0000256" key="3">
    <source>
        <dbReference type="ARBA" id="ARBA00022664"/>
    </source>
</evidence>
<dbReference type="GO" id="GO:0000398">
    <property type="term" value="P:mRNA splicing, via spliceosome"/>
    <property type="evidence" value="ECO:0007669"/>
    <property type="project" value="InterPro"/>
</dbReference>
<dbReference type="FunFam" id="2.130.10.10:FF:000034">
    <property type="entry name" value="Pre-mRNA-processing factor 17, putative"/>
    <property type="match status" value="1"/>
</dbReference>
<evidence type="ECO:0000256" key="8">
    <source>
        <dbReference type="ARBA" id="ARBA00068146"/>
    </source>
</evidence>
<dbReference type="PANTHER" id="PTHR43979">
    <property type="entry name" value="PRE-MRNA-PROCESSING FACTOR 17"/>
    <property type="match status" value="1"/>
</dbReference>
<keyword evidence="12" id="KW-0732">Signal</keyword>
<dbReference type="InterPro" id="IPR001680">
    <property type="entry name" value="WD40_rpt"/>
</dbReference>
<dbReference type="EMBL" id="GG666653">
    <property type="protein sequence ID" value="EEN45813.1"/>
    <property type="molecule type" value="Genomic_DNA"/>
</dbReference>
<evidence type="ECO:0000256" key="1">
    <source>
        <dbReference type="ARBA" id="ARBA00004123"/>
    </source>
</evidence>
<keyword evidence="3" id="KW-0507">mRNA processing</keyword>
<accession>C3ZNT1</accession>
<dbReference type="SMART" id="SM00320">
    <property type="entry name" value="WD40"/>
    <property type="match status" value="7"/>
</dbReference>
<feature type="domain" description="Methyltransferase" evidence="13">
    <location>
        <begin position="171"/>
        <end position="292"/>
    </location>
</feature>
<evidence type="ECO:0000256" key="2">
    <source>
        <dbReference type="ARBA" id="ARBA00022574"/>
    </source>
</evidence>
<evidence type="ECO:0000256" key="11">
    <source>
        <dbReference type="PROSITE-ProRule" id="PRU00221"/>
    </source>
</evidence>
<evidence type="ECO:0000256" key="9">
    <source>
        <dbReference type="ARBA" id="ARBA00075265"/>
    </source>
</evidence>
<dbReference type="InterPro" id="IPR015943">
    <property type="entry name" value="WD40/YVTN_repeat-like_dom_sf"/>
</dbReference>
<dbReference type="Gene3D" id="2.130.10.10">
    <property type="entry name" value="YVTN repeat-like/Quinoprotein amine dehydrogenase"/>
    <property type="match status" value="1"/>
</dbReference>
<dbReference type="FunCoup" id="C3ZNT1">
    <property type="interactions" value="534"/>
</dbReference>
<feature type="repeat" description="WD" evidence="11">
    <location>
        <begin position="543"/>
        <end position="575"/>
    </location>
</feature>
<keyword evidence="5" id="KW-0677">Repeat</keyword>
<evidence type="ECO:0000313" key="14">
    <source>
        <dbReference type="EMBL" id="EEN45813.1"/>
    </source>
</evidence>
<evidence type="ECO:0000256" key="12">
    <source>
        <dbReference type="SAM" id="SignalP"/>
    </source>
</evidence>
<protein>
    <recommendedName>
        <fullName evidence="8">Pre-mRNA-processing factor 17</fullName>
    </recommendedName>
    <alternativeName>
        <fullName evidence="10">Cell division cycle 40 homolog</fullName>
    </alternativeName>
    <alternativeName>
        <fullName evidence="9">PRP17 homolog</fullName>
    </alternativeName>
</protein>
<evidence type="ECO:0000256" key="6">
    <source>
        <dbReference type="ARBA" id="ARBA00023187"/>
    </source>
</evidence>
<evidence type="ECO:0000259" key="13">
    <source>
        <dbReference type="Pfam" id="PF13383"/>
    </source>
</evidence>
<gene>
    <name evidence="14" type="ORF">BRAFLDRAFT_125902</name>
</gene>
<organism>
    <name type="scientific">Branchiostoma floridae</name>
    <name type="common">Florida lancelet</name>
    <name type="synonym">Amphioxus</name>
    <dbReference type="NCBI Taxonomy" id="7739"/>
    <lineage>
        <taxon>Eukaryota</taxon>
        <taxon>Metazoa</taxon>
        <taxon>Chordata</taxon>
        <taxon>Cephalochordata</taxon>
        <taxon>Leptocardii</taxon>
        <taxon>Amphioxiformes</taxon>
        <taxon>Branchiostomatidae</taxon>
        <taxon>Branchiostoma</taxon>
    </lineage>
</organism>
<feature type="repeat" description="WD" evidence="11">
    <location>
        <begin position="457"/>
        <end position="498"/>
    </location>
</feature>
<dbReference type="Pfam" id="PF13383">
    <property type="entry name" value="Methyltransf_22"/>
    <property type="match status" value="1"/>
</dbReference>
<dbReference type="InterPro" id="IPR036322">
    <property type="entry name" value="WD40_repeat_dom_sf"/>
</dbReference>
<reference evidence="14" key="1">
    <citation type="journal article" date="2008" name="Nature">
        <title>The amphioxus genome and the evolution of the chordate karyotype.</title>
        <authorList>
            <consortium name="US DOE Joint Genome Institute (JGI-PGF)"/>
            <person name="Putnam N.H."/>
            <person name="Butts T."/>
            <person name="Ferrier D.E.K."/>
            <person name="Furlong R.F."/>
            <person name="Hellsten U."/>
            <person name="Kawashima T."/>
            <person name="Robinson-Rechavi M."/>
            <person name="Shoguchi E."/>
            <person name="Terry A."/>
            <person name="Yu J.-K."/>
            <person name="Benito-Gutierrez E.L."/>
            <person name="Dubchak I."/>
            <person name="Garcia-Fernandez J."/>
            <person name="Gibson-Brown J.J."/>
            <person name="Grigoriev I.V."/>
            <person name="Horton A.C."/>
            <person name="de Jong P.J."/>
            <person name="Jurka J."/>
            <person name="Kapitonov V.V."/>
            <person name="Kohara Y."/>
            <person name="Kuroki Y."/>
            <person name="Lindquist E."/>
            <person name="Lucas S."/>
            <person name="Osoegawa K."/>
            <person name="Pennacchio L.A."/>
            <person name="Salamov A.A."/>
            <person name="Satou Y."/>
            <person name="Sauka-Spengler T."/>
            <person name="Schmutz J."/>
            <person name="Shin-I T."/>
            <person name="Toyoda A."/>
            <person name="Bronner-Fraser M."/>
            <person name="Fujiyama A."/>
            <person name="Holland L.Z."/>
            <person name="Holland P.W.H."/>
            <person name="Satoh N."/>
            <person name="Rokhsar D.S."/>
        </authorList>
    </citation>
    <scope>NUCLEOTIDE SEQUENCE [LARGE SCALE GENOMIC DNA]</scope>
    <source>
        <strain evidence="14">S238N-H82</strain>
        <tissue evidence="14">Testes</tissue>
    </source>
</reference>
<dbReference type="PROSITE" id="PS00678">
    <property type="entry name" value="WD_REPEATS_1"/>
    <property type="match status" value="1"/>
</dbReference>
<dbReference type="InterPro" id="IPR025714">
    <property type="entry name" value="Methyltranfer_dom"/>
</dbReference>
<evidence type="ECO:0000256" key="10">
    <source>
        <dbReference type="ARBA" id="ARBA00076678"/>
    </source>
</evidence>
<dbReference type="InterPro" id="IPR020472">
    <property type="entry name" value="WD40_PAC1"/>
</dbReference>
<evidence type="ECO:0000256" key="4">
    <source>
        <dbReference type="ARBA" id="ARBA00022728"/>
    </source>
</evidence>
<keyword evidence="7" id="KW-0539">Nucleus</keyword>
<keyword evidence="4" id="KW-0747">Spliceosome</keyword>
<dbReference type="STRING" id="7739.C3ZNT1"/>
<feature type="repeat" description="WD" evidence="11">
    <location>
        <begin position="643"/>
        <end position="674"/>
    </location>
</feature>
<dbReference type="Pfam" id="PF00400">
    <property type="entry name" value="WD40"/>
    <property type="match status" value="5"/>
</dbReference>
<keyword evidence="6" id="KW-0508">mRNA splicing</keyword>
<dbReference type="InterPro" id="IPR019775">
    <property type="entry name" value="WD40_repeat_CS"/>
</dbReference>
<dbReference type="PROSITE" id="PS50082">
    <property type="entry name" value="WD_REPEATS_2"/>
    <property type="match status" value="5"/>
</dbReference>
<dbReference type="GO" id="GO:0071013">
    <property type="term" value="C:catalytic step 2 spliceosome"/>
    <property type="evidence" value="ECO:0007669"/>
    <property type="project" value="InterPro"/>
</dbReference>
<dbReference type="PROSITE" id="PS50294">
    <property type="entry name" value="WD_REPEATS_REGION"/>
    <property type="match status" value="4"/>
</dbReference>
<dbReference type="PRINTS" id="PR00320">
    <property type="entry name" value="GPROTEINBRPT"/>
</dbReference>
<feature type="chain" id="PRO_5002936669" description="Pre-mRNA-processing factor 17" evidence="12">
    <location>
        <begin position="28"/>
        <end position="708"/>
    </location>
</feature>
<keyword evidence="2 11" id="KW-0853">WD repeat</keyword>
<comment type="subcellular location">
    <subcellularLocation>
        <location evidence="1">Nucleus</location>
    </subcellularLocation>
</comment>
<dbReference type="SUPFAM" id="SSF50978">
    <property type="entry name" value="WD40 repeat-like"/>
    <property type="match status" value="1"/>
</dbReference>
<dbReference type="PANTHER" id="PTHR43979:SF1">
    <property type="entry name" value="PRE-MRNA-PROCESSING FACTOR 17"/>
    <property type="match status" value="1"/>
</dbReference>
<feature type="signal peptide" evidence="12">
    <location>
        <begin position="1"/>
        <end position="27"/>
    </location>
</feature>
<dbReference type="AlphaFoldDB" id="C3ZNT1"/>
<dbReference type="InParanoid" id="C3ZNT1"/>
<dbReference type="CDD" id="cd00200">
    <property type="entry name" value="WD40"/>
    <property type="match status" value="1"/>
</dbReference>
<evidence type="ECO:0000256" key="5">
    <source>
        <dbReference type="ARBA" id="ARBA00022737"/>
    </source>
</evidence>
<feature type="repeat" description="WD" evidence="11">
    <location>
        <begin position="413"/>
        <end position="455"/>
    </location>
</feature>
<evidence type="ECO:0000256" key="7">
    <source>
        <dbReference type="ARBA" id="ARBA00023242"/>
    </source>
</evidence>
<sequence>MACIVCRSSSTKVLALLLCVLASFHVAVDVHEAWTKFRSRNNRDIPGEELGPNDYRDGNVGFVYIDGNSPAGNGRRQLQARQEAAPNPDVAVRHARSISESSVEEIPLQPWADQDRSLRAEVDRFFNFISSPQIPCEDLRPMPPFNRNQNEVSPWRLCYDHTHGGALGNPQAEECVVYSFSLERKDPFALAVAHTGCEVHVFDPDLQGEEHQQIGDELWVHRAALDWRDSHHEGEGGRWHTRRFTSLMRDLGHSTVDVVRMDLEGLEWKVLEDMLLEGAMSRIHQLLVEVHLHWSGFQDDVNLVKPVDLGTTKEVAYNPTYDQLFAPQIGPVNPFKTQQDSAHKNTLSGFVEEAHVNDFTFEVQRRTFHSYVKDMYDYQGRSYLHPPQDVEVNLRSEEPPEKCFIPKKHIHSWSGHSKGISCIRLFPKSGHLLLSSSMDSKIKIWEVYNKRSMVRTYIGHKHAVRDVCFNNDGTQFLSAAYDRYIKLWDTETGACISRFTNRKVPYCVKFNPDEDKQHIFVAGMSDKKIVQWDTRSGEIVQEYDRHLGAVNTITFVDENRRFVTTSDDKSLRVWEWDIPVDFKYIAEPGMHSMPAVTLSPNGKWLGCQSMDNKIVIYGAHNRFRLNRKKEFKGHMVAGYACQMDFSPDMSYVVSGDADGKLFIWDWKSTKLYSKIKAHDGVCISCVWLPHETSKVITAGWDGLIKLWD</sequence>
<dbReference type="InterPro" id="IPR032847">
    <property type="entry name" value="PRPF17"/>
</dbReference>
<dbReference type="eggNOG" id="KOG0282">
    <property type="taxonomic scope" value="Eukaryota"/>
</dbReference>
<feature type="repeat" description="WD" evidence="11">
    <location>
        <begin position="675"/>
        <end position="708"/>
    </location>
</feature>